<dbReference type="InterPro" id="IPR000182">
    <property type="entry name" value="GNAT_dom"/>
</dbReference>
<dbReference type="PANTHER" id="PTHR43877:SF1">
    <property type="entry name" value="ACETYLTRANSFERASE"/>
    <property type="match status" value="1"/>
</dbReference>
<dbReference type="Proteomes" id="UP000032803">
    <property type="component" value="Plasmid II"/>
</dbReference>
<proteinExistence type="predicted"/>
<reference evidence="5" key="1">
    <citation type="submission" date="2014-09" db="EMBL/GenBank/DDBJ databases">
        <authorList>
            <person name="Gomez-Valero L."/>
        </authorList>
    </citation>
    <scope>NUCLEOTIDE SEQUENCE [LARGE SCALE GENOMIC DNA]</scope>
    <source>
        <strain evidence="5">ATCC35250</strain>
        <plasmid evidence="5">II</plasmid>
    </source>
</reference>
<protein>
    <recommendedName>
        <fullName evidence="3">N-acetyltransferase domain-containing protein</fullName>
    </recommendedName>
</protein>
<evidence type="ECO:0000313" key="5">
    <source>
        <dbReference type="Proteomes" id="UP000032803"/>
    </source>
</evidence>
<keyword evidence="2" id="KW-0012">Acyltransferase</keyword>
<dbReference type="GO" id="GO:0016747">
    <property type="term" value="F:acyltransferase activity, transferring groups other than amino-acyl groups"/>
    <property type="evidence" value="ECO:0007669"/>
    <property type="project" value="InterPro"/>
</dbReference>
<dbReference type="InterPro" id="IPR016181">
    <property type="entry name" value="Acyl_CoA_acyltransferase"/>
</dbReference>
<dbReference type="HOGENOM" id="CLU_117112_4_1_6"/>
<evidence type="ECO:0000313" key="4">
    <source>
        <dbReference type="EMBL" id="CEK12329.1"/>
    </source>
</evidence>
<dbReference type="AlphaFoldDB" id="A0A0A8UZX7"/>
<evidence type="ECO:0000256" key="1">
    <source>
        <dbReference type="ARBA" id="ARBA00022679"/>
    </source>
</evidence>
<dbReference type="KEGG" id="lha:LHA_pA0082"/>
<dbReference type="CDD" id="cd04301">
    <property type="entry name" value="NAT_SF"/>
    <property type="match status" value="1"/>
</dbReference>
<organism evidence="4 5">
    <name type="scientific">Legionella hackeliae</name>
    <dbReference type="NCBI Taxonomy" id="449"/>
    <lineage>
        <taxon>Bacteria</taxon>
        <taxon>Pseudomonadati</taxon>
        <taxon>Pseudomonadota</taxon>
        <taxon>Gammaproteobacteria</taxon>
        <taxon>Legionellales</taxon>
        <taxon>Legionellaceae</taxon>
        <taxon>Legionella</taxon>
    </lineage>
</organism>
<keyword evidence="5" id="KW-1185">Reference proteome</keyword>
<gene>
    <name evidence="4" type="ORF">LHA_pA0082</name>
</gene>
<dbReference type="EMBL" id="LN681226">
    <property type="protein sequence ID" value="CEK12329.1"/>
    <property type="molecule type" value="Genomic_DNA"/>
</dbReference>
<evidence type="ECO:0000259" key="3">
    <source>
        <dbReference type="PROSITE" id="PS51186"/>
    </source>
</evidence>
<dbReference type="InterPro" id="IPR050832">
    <property type="entry name" value="Bact_Acetyltransf"/>
</dbReference>
<keyword evidence="1" id="KW-0808">Transferase</keyword>
<geneLocation type="plasmid" evidence="4 5">
    <name>II</name>
</geneLocation>
<dbReference type="PROSITE" id="PS51186">
    <property type="entry name" value="GNAT"/>
    <property type="match status" value="1"/>
</dbReference>
<sequence length="155" mass="17963">MMITIAYLKQYSDCIPKLAKIWHEVLGKIWMPEIGIEEIESLYYEELNQDMPFTYIALYDEIPVGSCTLQLNEDIRPDLGPWIGDLVVDPKYQKQGIGKILVDAAVEKAKELGFEKLYLFALDPTIPEYYRRLGWKKIGMDEFKSHPVTVMEISL</sequence>
<feature type="domain" description="N-acetyltransferase" evidence="3">
    <location>
        <begin position="3"/>
        <end position="155"/>
    </location>
</feature>
<keyword evidence="4" id="KW-0614">Plasmid</keyword>
<dbReference type="SUPFAM" id="SSF55729">
    <property type="entry name" value="Acyl-CoA N-acyltransferases (Nat)"/>
    <property type="match status" value="1"/>
</dbReference>
<dbReference type="Gene3D" id="3.40.630.30">
    <property type="match status" value="1"/>
</dbReference>
<accession>A0A0A8UZX7</accession>
<dbReference type="PANTHER" id="PTHR43877">
    <property type="entry name" value="AMINOALKYLPHOSPHONATE N-ACETYLTRANSFERASE-RELATED-RELATED"/>
    <property type="match status" value="1"/>
</dbReference>
<dbReference type="Pfam" id="PF00583">
    <property type="entry name" value="Acetyltransf_1"/>
    <property type="match status" value="1"/>
</dbReference>
<name>A0A0A8UZX7_LEGHA</name>
<evidence type="ECO:0000256" key="2">
    <source>
        <dbReference type="ARBA" id="ARBA00023315"/>
    </source>
</evidence>